<keyword evidence="2 3" id="KW-0472">Membrane</keyword>
<keyword evidence="3" id="KW-1133">Transmembrane helix</keyword>
<proteinExistence type="inferred from homology"/>
<reference evidence="4 5" key="1">
    <citation type="submission" date="2019-02" db="EMBL/GenBank/DDBJ databases">
        <title>Paenibacillus sp. nov., isolated from surface-sterilized tissue of Thalictrum simplex L.</title>
        <authorList>
            <person name="Tuo L."/>
        </authorList>
    </citation>
    <scope>NUCLEOTIDE SEQUENCE [LARGE SCALE GENOMIC DNA]</scope>
    <source>
        <strain evidence="4 5">N2SHLJ1</strain>
    </source>
</reference>
<protein>
    <submittedName>
        <fullName evidence="4">Spore germination protein</fullName>
    </submittedName>
</protein>
<dbReference type="EMBL" id="SIRE01000017">
    <property type="protein sequence ID" value="TBL75345.1"/>
    <property type="molecule type" value="Genomic_DNA"/>
</dbReference>
<keyword evidence="5" id="KW-1185">Reference proteome</keyword>
<dbReference type="GO" id="GO:0009847">
    <property type="term" value="P:spore germination"/>
    <property type="evidence" value="ECO:0007669"/>
    <property type="project" value="InterPro"/>
</dbReference>
<dbReference type="GO" id="GO:0016020">
    <property type="term" value="C:membrane"/>
    <property type="evidence" value="ECO:0007669"/>
    <property type="project" value="InterPro"/>
</dbReference>
<dbReference type="PANTHER" id="PTHR22550">
    <property type="entry name" value="SPORE GERMINATION PROTEIN"/>
    <property type="match status" value="1"/>
</dbReference>
<feature type="transmembrane region" description="Helical" evidence="3">
    <location>
        <begin position="329"/>
        <end position="347"/>
    </location>
</feature>
<dbReference type="PIRSF" id="PIRSF005690">
    <property type="entry name" value="GerBA"/>
    <property type="match status" value="1"/>
</dbReference>
<organism evidence="4 5">
    <name type="scientific">Paenibacillus thalictri</name>
    <dbReference type="NCBI Taxonomy" id="2527873"/>
    <lineage>
        <taxon>Bacteria</taxon>
        <taxon>Bacillati</taxon>
        <taxon>Bacillota</taxon>
        <taxon>Bacilli</taxon>
        <taxon>Bacillales</taxon>
        <taxon>Paenibacillaceae</taxon>
        <taxon>Paenibacillus</taxon>
    </lineage>
</organism>
<evidence type="ECO:0000313" key="4">
    <source>
        <dbReference type="EMBL" id="TBL75345.1"/>
    </source>
</evidence>
<evidence type="ECO:0000256" key="3">
    <source>
        <dbReference type="SAM" id="Phobius"/>
    </source>
</evidence>
<comment type="similarity">
    <text evidence="1">Belongs to the GerABKA family.</text>
</comment>
<sequence>MNEELPPEYKEKRLEEWFALSSDVITKKYRLGQAEHPVPLLLLYCEGLADVERIDQIVLPQLYSMLQTEAVIDLEYLTENGTLQLIHINGTTAKETAIYRIYSGELLLYFGSLSLLFSLELAKLPNRNPEESSTEVSIKGPRDSFTESVVTNIALVRKRLKTSSLCCEKSIIGERSRTSVALLYIDDIINQDVLEEVKWRLSHLKVDALISSAQLEEGLSDQKITLFPTLNYTGRPDFVAQCLLRGRFAILADGTPLAIIAPVNLTLLLKSPEDVHFPFHYVALERVLRLLGLFIAIFLPGFWVSVSAYNLDQIPFPFLATIASSRLGLPLSAPVDYLFMLGLFELFREAGMRLPKAVGQTVAVVGGLIVGDAAIRAGITSPVTLVMASLTTISMFTLVNQSLAGIVTVFRIIILLISATFGMYGFMLSMMGICLYLASLESFGVPYLAPLSPPNFREMVKALLAKPWNYITKRPAFLHPKDGTRRGDEAQ</sequence>
<feature type="transmembrane region" description="Helical" evidence="3">
    <location>
        <begin position="385"/>
        <end position="406"/>
    </location>
</feature>
<dbReference type="Proteomes" id="UP000293142">
    <property type="component" value="Unassembled WGS sequence"/>
</dbReference>
<keyword evidence="3" id="KW-0812">Transmembrane</keyword>
<accession>A0A4Q9DQ02</accession>
<dbReference type="InterPro" id="IPR050768">
    <property type="entry name" value="UPF0353/GerABKA_families"/>
</dbReference>
<evidence type="ECO:0000256" key="1">
    <source>
        <dbReference type="ARBA" id="ARBA00005278"/>
    </source>
</evidence>
<dbReference type="PANTHER" id="PTHR22550:SF5">
    <property type="entry name" value="LEUCINE ZIPPER PROTEIN 4"/>
    <property type="match status" value="1"/>
</dbReference>
<evidence type="ECO:0000313" key="5">
    <source>
        <dbReference type="Proteomes" id="UP000293142"/>
    </source>
</evidence>
<dbReference type="Pfam" id="PF03323">
    <property type="entry name" value="GerA"/>
    <property type="match status" value="1"/>
</dbReference>
<gene>
    <name evidence="4" type="ORF">EYB31_23335</name>
</gene>
<dbReference type="InterPro" id="IPR004995">
    <property type="entry name" value="Spore_Ger"/>
</dbReference>
<comment type="caution">
    <text evidence="4">The sequence shown here is derived from an EMBL/GenBank/DDBJ whole genome shotgun (WGS) entry which is preliminary data.</text>
</comment>
<evidence type="ECO:0000256" key="2">
    <source>
        <dbReference type="ARBA" id="ARBA00023136"/>
    </source>
</evidence>
<feature type="transmembrane region" description="Helical" evidence="3">
    <location>
        <begin position="290"/>
        <end position="309"/>
    </location>
</feature>
<feature type="transmembrane region" description="Helical" evidence="3">
    <location>
        <begin position="413"/>
        <end position="438"/>
    </location>
</feature>
<dbReference type="RefSeq" id="WP_131015832.1">
    <property type="nucleotide sequence ID" value="NZ_SIRE01000017.1"/>
</dbReference>
<dbReference type="OrthoDB" id="1726708at2"/>
<name>A0A4Q9DQ02_9BACL</name>
<dbReference type="AlphaFoldDB" id="A0A4Q9DQ02"/>